<sequence>MASYQPLTSENHEEAADTLHTPRYSLEESEDSQLIYSSKRDYAELEVDDSSAPEEALLRQDPVDESPSILRLPTDGGSIFESFVNMANSIVGAGIIGLPFAFKEAGLWTGVILLIGLTIVVDWTVRLLIFNGKLASQTTYIDLMDFAFGRPGRIAISIFSFIFAFGAMCAYCVIIGDTIPHVIRSLVPTIDKIPVLWIFSNRRICITFFTVTVSWPLSMYRDISKLAKTSALALSAIFVIIITVLIEGPKMPAEIRGAPIDPLNFINNEVFQAIGVISFAFVCHHNSFLIFGSLRQPSMNRFATVTHISLGVSFVTCMTLGLSGFLVFTDKTTGNILNNFPQDNLLINIARLAFGLNMFTTVPLETFVCREVLEHFFWPNEHFNVKRHVLLTTGLVGAALLISLTTCNLGFVLELTGGFSATALSYILPPACYLKLSGGNLWDRNKLRHWLCMVFGFVVMVLSTFHSIQKAFSGDDTQTQCDL</sequence>
<dbReference type="GO" id="GO:0005783">
    <property type="term" value="C:endoplasmic reticulum"/>
    <property type="evidence" value="ECO:0007669"/>
    <property type="project" value="TreeGrafter"/>
</dbReference>
<evidence type="ECO:0000256" key="1">
    <source>
        <dbReference type="ARBA" id="ARBA00004141"/>
    </source>
</evidence>
<evidence type="ECO:0000313" key="12">
    <source>
        <dbReference type="Proteomes" id="UP001206595"/>
    </source>
</evidence>
<comment type="caution">
    <text evidence="11">The sequence shown here is derived from an EMBL/GenBank/DDBJ whole genome shotgun (WGS) entry which is preliminary data.</text>
</comment>
<dbReference type="InterPro" id="IPR013057">
    <property type="entry name" value="AA_transpt_TM"/>
</dbReference>
<evidence type="ECO:0000259" key="10">
    <source>
        <dbReference type="Pfam" id="PF01490"/>
    </source>
</evidence>
<dbReference type="RefSeq" id="XP_051439947.1">
    <property type="nucleotide sequence ID" value="XM_051592739.1"/>
</dbReference>
<feature type="transmembrane region" description="Helical" evidence="9">
    <location>
        <begin position="450"/>
        <end position="468"/>
    </location>
</feature>
<dbReference type="PANTHER" id="PTHR22950:SF458">
    <property type="entry name" value="SODIUM-COUPLED NEUTRAL AMINO ACID TRANSPORTER 11-RELATED"/>
    <property type="match status" value="1"/>
</dbReference>
<feature type="transmembrane region" description="Helical" evidence="9">
    <location>
        <begin position="83"/>
        <end position="102"/>
    </location>
</feature>
<evidence type="ECO:0000313" key="11">
    <source>
        <dbReference type="EMBL" id="KAI8574941.1"/>
    </source>
</evidence>
<proteinExistence type="inferred from homology"/>
<dbReference type="Pfam" id="PF01490">
    <property type="entry name" value="Aa_trans"/>
    <property type="match status" value="1"/>
</dbReference>
<feature type="region of interest" description="Disordered" evidence="8">
    <location>
        <begin position="1"/>
        <end position="32"/>
    </location>
</feature>
<dbReference type="Proteomes" id="UP001206595">
    <property type="component" value="Unassembled WGS sequence"/>
</dbReference>
<evidence type="ECO:0000256" key="3">
    <source>
        <dbReference type="ARBA" id="ARBA00022448"/>
    </source>
</evidence>
<evidence type="ECO:0000256" key="5">
    <source>
        <dbReference type="ARBA" id="ARBA00022970"/>
    </source>
</evidence>
<evidence type="ECO:0000256" key="8">
    <source>
        <dbReference type="SAM" id="MobiDB-lite"/>
    </source>
</evidence>
<keyword evidence="12" id="KW-1185">Reference proteome</keyword>
<feature type="transmembrane region" description="Helical" evidence="9">
    <location>
        <begin position="419"/>
        <end position="438"/>
    </location>
</feature>
<name>A0AAD5DZ21_UMBRA</name>
<organism evidence="11 12">
    <name type="scientific">Umbelopsis ramanniana AG</name>
    <dbReference type="NCBI Taxonomy" id="1314678"/>
    <lineage>
        <taxon>Eukaryota</taxon>
        <taxon>Fungi</taxon>
        <taxon>Fungi incertae sedis</taxon>
        <taxon>Mucoromycota</taxon>
        <taxon>Mucoromycotina</taxon>
        <taxon>Umbelopsidomycetes</taxon>
        <taxon>Umbelopsidales</taxon>
        <taxon>Umbelopsidaceae</taxon>
        <taxon>Umbelopsis</taxon>
    </lineage>
</organism>
<dbReference type="PANTHER" id="PTHR22950">
    <property type="entry name" value="AMINO ACID TRANSPORTER"/>
    <property type="match status" value="1"/>
</dbReference>
<feature type="transmembrane region" description="Helical" evidence="9">
    <location>
        <begin position="389"/>
        <end position="413"/>
    </location>
</feature>
<keyword evidence="6 9" id="KW-1133">Transmembrane helix</keyword>
<evidence type="ECO:0000256" key="2">
    <source>
        <dbReference type="ARBA" id="ARBA00008066"/>
    </source>
</evidence>
<dbReference type="GO" id="GO:0016020">
    <property type="term" value="C:membrane"/>
    <property type="evidence" value="ECO:0007669"/>
    <property type="project" value="UniProtKB-SubCell"/>
</dbReference>
<keyword evidence="4 9" id="KW-0812">Transmembrane</keyword>
<keyword evidence="5" id="KW-0029">Amino-acid transport</keyword>
<feature type="transmembrane region" description="Helical" evidence="9">
    <location>
        <begin position="349"/>
        <end position="368"/>
    </location>
</feature>
<feature type="transmembrane region" description="Helical" evidence="9">
    <location>
        <begin position="304"/>
        <end position="329"/>
    </location>
</feature>
<feature type="transmembrane region" description="Helical" evidence="9">
    <location>
        <begin position="108"/>
        <end position="129"/>
    </location>
</feature>
<dbReference type="GO" id="GO:0015179">
    <property type="term" value="F:L-amino acid transmembrane transporter activity"/>
    <property type="evidence" value="ECO:0007669"/>
    <property type="project" value="TreeGrafter"/>
</dbReference>
<keyword evidence="7 9" id="KW-0472">Membrane</keyword>
<evidence type="ECO:0000256" key="4">
    <source>
        <dbReference type="ARBA" id="ARBA00022692"/>
    </source>
</evidence>
<accession>A0AAD5DZ21</accession>
<feature type="transmembrane region" description="Helical" evidence="9">
    <location>
        <begin position="229"/>
        <end position="246"/>
    </location>
</feature>
<dbReference type="GeneID" id="75918081"/>
<feature type="domain" description="Amino acid transporter transmembrane" evidence="10">
    <location>
        <begin position="76"/>
        <end position="468"/>
    </location>
</feature>
<gene>
    <name evidence="11" type="ORF">K450DRAFT_264018</name>
</gene>
<reference evidence="11" key="1">
    <citation type="submission" date="2021-06" db="EMBL/GenBank/DDBJ databases">
        <authorList>
            <consortium name="DOE Joint Genome Institute"/>
            <person name="Mondo S.J."/>
            <person name="Amses K.R."/>
            <person name="Simmons D.R."/>
            <person name="Longcore J.E."/>
            <person name="Seto K."/>
            <person name="Alves G.H."/>
            <person name="Bonds A.E."/>
            <person name="Quandt C.A."/>
            <person name="Davis W.J."/>
            <person name="Chang Y."/>
            <person name="Letcher P.M."/>
            <person name="Powell M.J."/>
            <person name="Kuo A."/>
            <person name="Labutti K."/>
            <person name="Pangilinan J."/>
            <person name="Andreopoulos W."/>
            <person name="Tritt A."/>
            <person name="Riley R."/>
            <person name="Hundley H."/>
            <person name="Johnson J."/>
            <person name="Lipzen A."/>
            <person name="Barry K."/>
            <person name="Berbee M.L."/>
            <person name="Buchler N.E."/>
            <person name="Grigoriev I.V."/>
            <person name="Spatafora J.W."/>
            <person name="Stajich J.E."/>
            <person name="James T.Y."/>
        </authorList>
    </citation>
    <scope>NUCLEOTIDE SEQUENCE</scope>
    <source>
        <strain evidence="11">AG</strain>
    </source>
</reference>
<dbReference type="EMBL" id="MU621024">
    <property type="protein sequence ID" value="KAI8574941.1"/>
    <property type="molecule type" value="Genomic_DNA"/>
</dbReference>
<evidence type="ECO:0000256" key="9">
    <source>
        <dbReference type="SAM" id="Phobius"/>
    </source>
</evidence>
<feature type="transmembrane region" description="Helical" evidence="9">
    <location>
        <begin position="270"/>
        <end position="292"/>
    </location>
</feature>
<evidence type="ECO:0000256" key="6">
    <source>
        <dbReference type="ARBA" id="ARBA00022989"/>
    </source>
</evidence>
<reference evidence="11" key="2">
    <citation type="journal article" date="2022" name="Proc. Natl. Acad. Sci. U.S.A.">
        <title>Diploid-dominant life cycles characterize the early evolution of Fungi.</title>
        <authorList>
            <person name="Amses K.R."/>
            <person name="Simmons D.R."/>
            <person name="Longcore J.E."/>
            <person name="Mondo S.J."/>
            <person name="Seto K."/>
            <person name="Jeronimo G.H."/>
            <person name="Bonds A.E."/>
            <person name="Quandt C.A."/>
            <person name="Davis W.J."/>
            <person name="Chang Y."/>
            <person name="Federici B.A."/>
            <person name="Kuo A."/>
            <person name="LaButti K."/>
            <person name="Pangilinan J."/>
            <person name="Andreopoulos W."/>
            <person name="Tritt A."/>
            <person name="Riley R."/>
            <person name="Hundley H."/>
            <person name="Johnson J."/>
            <person name="Lipzen A."/>
            <person name="Barry K."/>
            <person name="Lang B.F."/>
            <person name="Cuomo C.A."/>
            <person name="Buchler N.E."/>
            <person name="Grigoriev I.V."/>
            <person name="Spatafora J.W."/>
            <person name="Stajich J.E."/>
            <person name="James T.Y."/>
        </authorList>
    </citation>
    <scope>NUCLEOTIDE SEQUENCE</scope>
    <source>
        <strain evidence="11">AG</strain>
    </source>
</reference>
<comment type="similarity">
    <text evidence="2">Belongs to the amino acid/polyamine transporter 2 family.</text>
</comment>
<keyword evidence="3" id="KW-0813">Transport</keyword>
<feature type="transmembrane region" description="Helical" evidence="9">
    <location>
        <begin position="154"/>
        <end position="176"/>
    </location>
</feature>
<protein>
    <recommendedName>
        <fullName evidence="10">Amino acid transporter transmembrane domain-containing protein</fullName>
    </recommendedName>
</protein>
<comment type="subcellular location">
    <subcellularLocation>
        <location evidence="1">Membrane</location>
        <topology evidence="1">Multi-pass membrane protein</topology>
    </subcellularLocation>
</comment>
<evidence type="ECO:0000256" key="7">
    <source>
        <dbReference type="ARBA" id="ARBA00023136"/>
    </source>
</evidence>
<dbReference type="AlphaFoldDB" id="A0AAD5DZ21"/>